<dbReference type="AlphaFoldDB" id="A0A1H8IFL8"/>
<evidence type="ECO:0000256" key="1">
    <source>
        <dbReference type="SAM" id="MobiDB-lite"/>
    </source>
</evidence>
<dbReference type="EMBL" id="FOCW01000004">
    <property type="protein sequence ID" value="SEN66498.1"/>
    <property type="molecule type" value="Genomic_DNA"/>
</dbReference>
<name>A0A1H8IFL8_9BURK</name>
<reference evidence="2 3" key="1">
    <citation type="submission" date="2016-10" db="EMBL/GenBank/DDBJ databases">
        <authorList>
            <person name="de Groot N.N."/>
        </authorList>
    </citation>
    <scope>NUCLEOTIDE SEQUENCE [LARGE SCALE GENOMIC DNA]</scope>
    <source>
        <strain evidence="2 3">DSM 15123</strain>
    </source>
</reference>
<proteinExistence type="predicted"/>
<gene>
    <name evidence="2" type="ORF">SAMN02745977_01728</name>
</gene>
<evidence type="ECO:0000313" key="2">
    <source>
        <dbReference type="EMBL" id="SEN66498.1"/>
    </source>
</evidence>
<sequence>MNVQGVSPLGLTVRVKNVELTPDATVLTVSMSFSSTVTRFTNLADTSTYLLDGSGNKIMLKRPADNQYLRITNGQTLEGEMVFLGSLPAGSSQVELVINEGHAPDDSSGPGMRLALPLATGG</sequence>
<dbReference type="Proteomes" id="UP000199531">
    <property type="component" value="Unassembled WGS sequence"/>
</dbReference>
<protein>
    <submittedName>
        <fullName evidence="2">Uncharacterized protein</fullName>
    </submittedName>
</protein>
<organism evidence="2 3">
    <name type="scientific">Brachymonas denitrificans DSM 15123</name>
    <dbReference type="NCBI Taxonomy" id="1121117"/>
    <lineage>
        <taxon>Bacteria</taxon>
        <taxon>Pseudomonadati</taxon>
        <taxon>Pseudomonadota</taxon>
        <taxon>Betaproteobacteria</taxon>
        <taxon>Burkholderiales</taxon>
        <taxon>Comamonadaceae</taxon>
        <taxon>Brachymonas</taxon>
    </lineage>
</organism>
<evidence type="ECO:0000313" key="3">
    <source>
        <dbReference type="Proteomes" id="UP000199531"/>
    </source>
</evidence>
<feature type="region of interest" description="Disordered" evidence="1">
    <location>
        <begin position="100"/>
        <end position="122"/>
    </location>
</feature>
<keyword evidence="3" id="KW-1185">Reference proteome</keyword>
<dbReference type="STRING" id="1121117.SAMN02745977_01728"/>
<accession>A0A1H8IFL8</accession>